<evidence type="ECO:0000256" key="2">
    <source>
        <dbReference type="ARBA" id="ARBA00012438"/>
    </source>
</evidence>
<keyword evidence="7" id="KW-0067">ATP-binding</keyword>
<evidence type="ECO:0000256" key="8">
    <source>
        <dbReference type="SAM" id="Phobius"/>
    </source>
</evidence>
<feature type="domain" description="Histidine kinase/HSP90-like ATPase" evidence="9">
    <location>
        <begin position="251"/>
        <end position="341"/>
    </location>
</feature>
<name>A0A1M6E737_9FLAO</name>
<dbReference type="Proteomes" id="UP000184231">
    <property type="component" value="Unassembled WGS sequence"/>
</dbReference>
<evidence type="ECO:0000313" key="11">
    <source>
        <dbReference type="EMBL" id="SHI81213.1"/>
    </source>
</evidence>
<dbReference type="SUPFAM" id="SSF55874">
    <property type="entry name" value="ATPase domain of HSP90 chaperone/DNA topoisomerase II/histidine kinase"/>
    <property type="match status" value="1"/>
</dbReference>
<accession>A0A1M6E737</accession>
<feature type="transmembrane region" description="Helical" evidence="8">
    <location>
        <begin position="105"/>
        <end position="130"/>
    </location>
</feature>
<evidence type="ECO:0000259" key="9">
    <source>
        <dbReference type="Pfam" id="PF02518"/>
    </source>
</evidence>
<keyword evidence="4" id="KW-0808">Transferase</keyword>
<keyword evidence="3" id="KW-0597">Phosphoprotein</keyword>
<evidence type="ECO:0000259" key="10">
    <source>
        <dbReference type="Pfam" id="PF07568"/>
    </source>
</evidence>
<dbReference type="Gene3D" id="3.30.450.20">
    <property type="entry name" value="PAS domain"/>
    <property type="match status" value="1"/>
</dbReference>
<dbReference type="Pfam" id="PF02518">
    <property type="entry name" value="HATPase_c"/>
    <property type="match status" value="1"/>
</dbReference>
<dbReference type="AlphaFoldDB" id="A0A1M6E737"/>
<dbReference type="InterPro" id="IPR036890">
    <property type="entry name" value="HATPase_C_sf"/>
</dbReference>
<evidence type="ECO:0000256" key="4">
    <source>
        <dbReference type="ARBA" id="ARBA00022679"/>
    </source>
</evidence>
<dbReference type="PANTHER" id="PTHR41523">
    <property type="entry name" value="TWO-COMPONENT SYSTEM SENSOR PROTEIN"/>
    <property type="match status" value="1"/>
</dbReference>
<dbReference type="STRING" id="558155.SAMN04487911_10648"/>
<dbReference type="GO" id="GO:0005524">
    <property type="term" value="F:ATP binding"/>
    <property type="evidence" value="ECO:0007669"/>
    <property type="project" value="UniProtKB-KW"/>
</dbReference>
<comment type="catalytic activity">
    <reaction evidence="1">
        <text>ATP + protein L-histidine = ADP + protein N-phospho-L-histidine.</text>
        <dbReference type="EC" id="2.7.13.3"/>
    </reaction>
</comment>
<evidence type="ECO:0000256" key="7">
    <source>
        <dbReference type="ARBA" id="ARBA00022840"/>
    </source>
</evidence>
<dbReference type="EC" id="2.7.13.3" evidence="2"/>
<dbReference type="GO" id="GO:0004673">
    <property type="term" value="F:protein histidine kinase activity"/>
    <property type="evidence" value="ECO:0007669"/>
    <property type="project" value="UniProtKB-EC"/>
</dbReference>
<keyword evidence="8" id="KW-0472">Membrane</keyword>
<dbReference type="Gene3D" id="3.30.565.10">
    <property type="entry name" value="Histidine kinase-like ATPase, C-terminal domain"/>
    <property type="match status" value="1"/>
</dbReference>
<evidence type="ECO:0000256" key="1">
    <source>
        <dbReference type="ARBA" id="ARBA00000085"/>
    </source>
</evidence>
<dbReference type="EMBL" id="FQYX01000006">
    <property type="protein sequence ID" value="SHI81213.1"/>
    <property type="molecule type" value="Genomic_DNA"/>
</dbReference>
<keyword evidence="8" id="KW-0812">Transmembrane</keyword>
<dbReference type="RefSeq" id="WP_072763643.1">
    <property type="nucleotide sequence ID" value="NZ_FQYX01000006.1"/>
</dbReference>
<dbReference type="PROSITE" id="PS51257">
    <property type="entry name" value="PROKAR_LIPOPROTEIN"/>
    <property type="match status" value="1"/>
</dbReference>
<protein>
    <recommendedName>
        <fullName evidence="2">histidine kinase</fullName>
        <ecNumber evidence="2">2.7.13.3</ecNumber>
    </recommendedName>
</protein>
<keyword evidence="5" id="KW-0547">Nucleotide-binding</keyword>
<dbReference type="Pfam" id="PF07568">
    <property type="entry name" value="HisKA_2"/>
    <property type="match status" value="1"/>
</dbReference>
<feature type="domain" description="Signal transduction histidine kinase subgroup 2 dimerisation and phosphoacceptor" evidence="10">
    <location>
        <begin position="152"/>
        <end position="227"/>
    </location>
</feature>
<reference evidence="11 12" key="1">
    <citation type="submission" date="2016-11" db="EMBL/GenBank/DDBJ databases">
        <authorList>
            <person name="Jaros S."/>
            <person name="Januszkiewicz K."/>
            <person name="Wedrychowicz H."/>
        </authorList>
    </citation>
    <scope>NUCLEOTIDE SEQUENCE [LARGE SCALE GENOMIC DNA]</scope>
    <source>
        <strain evidence="11 12">CGMCC 1.8863</strain>
    </source>
</reference>
<keyword evidence="6 11" id="KW-0418">Kinase</keyword>
<sequence>MGKLVCIILLSYLIFSVISYSCITDLKDHKVYTDQFATFQDIGTSYKGNYNDGHLCPSLSDQRDSKKEIFTTTISSGVVQVPSAIGLFEKEESCSLQDNHVRKQFAGLVLTPRLLGLLLFLLLIGFVIIIQNRRKNHFLLLQIQKKELIIQEIHHRVKNNFEVVCSLLALQAAHVKDQKLKDSLHHFQTRIQSMNMIHQNLCQGYHGEAIEMSGYFKSLGAYMLHTYGAADKVLIKYELEKTTLPIDLAMSLGLLVNELLTNCLKHAFPNGLRGTINIGLKKTPLHLELWVSDDGVGMGDLPGITDCGFGTQLIHLLAKQLDGKMRLKKSVGTSVTFEFQQPKAVL</sequence>
<dbReference type="InterPro" id="IPR011495">
    <property type="entry name" value="Sig_transdc_His_kin_sub2_dim/P"/>
</dbReference>
<dbReference type="InterPro" id="IPR003594">
    <property type="entry name" value="HATPase_dom"/>
</dbReference>
<evidence type="ECO:0000256" key="3">
    <source>
        <dbReference type="ARBA" id="ARBA00022553"/>
    </source>
</evidence>
<evidence type="ECO:0000256" key="5">
    <source>
        <dbReference type="ARBA" id="ARBA00022741"/>
    </source>
</evidence>
<evidence type="ECO:0000256" key="6">
    <source>
        <dbReference type="ARBA" id="ARBA00022777"/>
    </source>
</evidence>
<dbReference type="OrthoDB" id="9767435at2"/>
<keyword evidence="8" id="KW-1133">Transmembrane helix</keyword>
<organism evidence="11 12">
    <name type="scientific">Arenibacter nanhaiticus</name>
    <dbReference type="NCBI Taxonomy" id="558155"/>
    <lineage>
        <taxon>Bacteria</taxon>
        <taxon>Pseudomonadati</taxon>
        <taxon>Bacteroidota</taxon>
        <taxon>Flavobacteriia</taxon>
        <taxon>Flavobacteriales</taxon>
        <taxon>Flavobacteriaceae</taxon>
        <taxon>Arenibacter</taxon>
    </lineage>
</organism>
<gene>
    <name evidence="11" type="ORF">SAMN04487911_10648</name>
</gene>
<dbReference type="PANTHER" id="PTHR41523:SF8">
    <property type="entry name" value="ETHYLENE RESPONSE SENSOR PROTEIN"/>
    <property type="match status" value="1"/>
</dbReference>
<keyword evidence="12" id="KW-1185">Reference proteome</keyword>
<proteinExistence type="predicted"/>
<evidence type="ECO:0000313" key="12">
    <source>
        <dbReference type="Proteomes" id="UP000184231"/>
    </source>
</evidence>